<reference evidence="4" key="3">
    <citation type="submission" date="2018-03" db="EMBL/GenBank/DDBJ databases">
        <title>Mitochondrial DNA genome sequence of Heterorhabditis bacteriophora NBAII Hb105 from India.</title>
        <authorList>
            <person name="Mandadi N."/>
            <person name="Hendrickson C.A."/>
            <person name="Handanahal S.S."/>
            <person name="Pai R.N."/>
            <person name="Deshpande U."/>
            <person name="Shrivastav A.K."/>
        </authorList>
    </citation>
    <scope>NUCLEOTIDE SEQUENCE</scope>
    <source>
        <strain evidence="4">NBAII Hb105</strain>
    </source>
</reference>
<evidence type="ECO:0000313" key="2">
    <source>
        <dbReference type="EMBL" id="ABJ80693.1"/>
    </source>
</evidence>
<protein>
    <submittedName>
        <fullName evidence="2">NADH dehydrogenase subunit 6</fullName>
    </submittedName>
</protein>
<accession>A0A302</accession>
<feature type="transmembrane region" description="Helical" evidence="1">
    <location>
        <begin position="44"/>
        <end position="67"/>
    </location>
</feature>
<reference evidence="2" key="1">
    <citation type="submission" date="2006-10" db="EMBL/GenBank/DDBJ databases">
        <title>The complete sequence of the mtDNA genome of the insect parasitic nematode Heterorhabditis bacteriophora.</title>
        <authorList>
            <person name="Regeai S.O."/>
            <person name="Burnell A.M."/>
        </authorList>
    </citation>
    <scope>NUCLEOTIDE SEQUENCE</scope>
    <source>
        <strain evidence="2">HP88</strain>
    </source>
</reference>
<reference evidence="3" key="2">
    <citation type="submission" date="2018-03" db="EMBL/GenBank/DDBJ databases">
        <title>Mitochondrial DNA genome sequence of Heterorhabditis bacteriophora NBAII 505gl from India.</title>
        <authorList>
            <person name="Mandadi N."/>
            <person name="Handanahal S.S."/>
            <person name="Deshpande U."/>
        </authorList>
    </citation>
    <scope>NUCLEOTIDE SEQUENCE</scope>
    <source>
        <strain evidence="3">NBAII 505gl</strain>
    </source>
</reference>
<gene>
    <name evidence="2" type="primary">ND6</name>
</gene>
<feature type="transmembrane region" description="Helical" evidence="1">
    <location>
        <begin position="112"/>
        <end position="135"/>
    </location>
</feature>
<keyword evidence="1" id="KW-0472">Membrane</keyword>
<sequence>MFWFFFVVSLVFSVLSYLNFDPMKSSFFLVFSLIFSTPLMSFGMHVWFSYFVCLLFLSGVFVILVYFSSLSKISISKGYLSVFCFVLSFLFLVPSFMPELSYLSMTGFYFSVYWFIFFYVVMMLLFFMNFSSYFLGFSGALRKF</sequence>
<feature type="transmembrane region" description="Helical" evidence="1">
    <location>
        <begin position="79"/>
        <end position="97"/>
    </location>
</feature>
<keyword evidence="1" id="KW-1133">Transmembrane helix</keyword>
<evidence type="ECO:0000256" key="1">
    <source>
        <dbReference type="SAM" id="Phobius"/>
    </source>
</evidence>
<dbReference type="EMBL" id="EF043402">
    <property type="protein sequence ID" value="ABJ80693.1"/>
    <property type="molecule type" value="Genomic_DNA"/>
</dbReference>
<dbReference type="EMBL" id="MH104864">
    <property type="protein sequence ID" value="AZU95934.1"/>
    <property type="molecule type" value="Genomic_DNA"/>
</dbReference>
<keyword evidence="2" id="KW-0496">Mitochondrion</keyword>
<organism evidence="2">
    <name type="scientific">Heterorhabditis bacteriophora</name>
    <name type="common">Entomopathogenic nematode worm</name>
    <dbReference type="NCBI Taxonomy" id="37862"/>
    <lineage>
        <taxon>Eukaryota</taxon>
        <taxon>Metazoa</taxon>
        <taxon>Ecdysozoa</taxon>
        <taxon>Nematoda</taxon>
        <taxon>Chromadorea</taxon>
        <taxon>Rhabditida</taxon>
        <taxon>Rhabditina</taxon>
        <taxon>Rhabditomorpha</taxon>
        <taxon>Strongyloidea</taxon>
        <taxon>Heterorhabditidae</taxon>
        <taxon>Heterorhabditis</taxon>
    </lineage>
</organism>
<dbReference type="RefSeq" id="YP_817449.1">
    <property type="nucleotide sequence ID" value="NC_008534.1"/>
</dbReference>
<keyword evidence="1" id="KW-0812">Transmembrane</keyword>
<dbReference type="AlphaFoldDB" id="A0A302"/>
<name>A0A302_HETBA</name>
<dbReference type="GeneID" id="4421886"/>
<evidence type="ECO:0000313" key="3">
    <source>
        <dbReference type="EMBL" id="AZU95934.1"/>
    </source>
</evidence>
<evidence type="ECO:0000313" key="4">
    <source>
        <dbReference type="EMBL" id="QAA11091.1"/>
    </source>
</evidence>
<geneLocation type="mitochondrion" evidence="2"/>
<dbReference type="CTD" id="4541"/>
<dbReference type="EMBL" id="MH119604">
    <property type="protein sequence ID" value="QAA11091.1"/>
    <property type="molecule type" value="Genomic_DNA"/>
</dbReference>
<proteinExistence type="predicted"/>